<organism evidence="5">
    <name type="scientific">Chlamydomonas leiostraca</name>
    <dbReference type="NCBI Taxonomy" id="1034604"/>
    <lineage>
        <taxon>Eukaryota</taxon>
        <taxon>Viridiplantae</taxon>
        <taxon>Chlorophyta</taxon>
        <taxon>core chlorophytes</taxon>
        <taxon>Chlorophyceae</taxon>
        <taxon>CS clade</taxon>
        <taxon>Chlamydomonadales</taxon>
        <taxon>Chlamydomonadaceae</taxon>
        <taxon>Chlamydomonas</taxon>
    </lineage>
</organism>
<feature type="domain" description="Nucleotide-diphospho-sugar transferase" evidence="4">
    <location>
        <begin position="181"/>
        <end position="403"/>
    </location>
</feature>
<evidence type="ECO:0000256" key="1">
    <source>
        <dbReference type="ARBA" id="ARBA00007033"/>
    </source>
</evidence>
<evidence type="ECO:0000313" key="5">
    <source>
        <dbReference type="EMBL" id="CAD8678773.1"/>
    </source>
</evidence>
<dbReference type="EMBL" id="HBFB01015514">
    <property type="protein sequence ID" value="CAD8678773.1"/>
    <property type="molecule type" value="Transcribed_RNA"/>
</dbReference>
<keyword evidence="3" id="KW-0472">Membrane</keyword>
<dbReference type="GO" id="GO:0052636">
    <property type="term" value="F:arabinosyltransferase activity"/>
    <property type="evidence" value="ECO:0007669"/>
    <property type="project" value="TreeGrafter"/>
</dbReference>
<feature type="region of interest" description="Disordered" evidence="2">
    <location>
        <begin position="87"/>
        <end position="137"/>
    </location>
</feature>
<name>A0A7S0RJ27_9CHLO</name>
<dbReference type="GO" id="GO:0052325">
    <property type="term" value="P:cell wall pectin biosynthetic process"/>
    <property type="evidence" value="ECO:0007669"/>
    <property type="project" value="TreeGrafter"/>
</dbReference>
<evidence type="ECO:0000256" key="2">
    <source>
        <dbReference type="SAM" id="MobiDB-lite"/>
    </source>
</evidence>
<sequence length="674" mass="75677">MPEPSGARPPRGRRGVALGVLGLMLMVFFSLVFMLGRHSYWAKLYDEMVVHPFDPHPVGIVRHGDGAVSSKGSATGTKTDAGSVLKQVGKSAQTTDPVKTETAATKTEVKKVEPKQTVTKTKTSSDKEDDGGLTQLDKDYKPTREMVQKIAQDGYLVVTWANWHYQDFVNTWVKHVKDQGITGYIVGAMDDHLLEWLIENNVNAFSMKSGLTLGDFGWGSPTFAKMGREKIKLIRVFLNLGVHVIISDVDVLWLRDPIPYFKQYPTADILTSSDHLDNTVPGYELERWPHAASAANIGIMLFRNKSMDFVNKWIDIIEKDDTVWDQNAFNDLFRQGIKELPDDKQHLFLGYNGQLRMGVLPVAAFGSGHTFFTQRLWKKLNIEPYALHATFQFSGTPGKRHRMREFMLFEDPPEYYDHPGGFITFQMDGLEELLKTAGPQSNRMDLTNVQGHFALVNHQTQRIRNALAIAQVTGRALIVPQLWCGLDRWWAPHAGRIPGSRFDLPFPCPLDHVFDLEGGWNSKLPEEAFGPHIHFREHSLLSNPRTPASVKEGVVAVEVCAPGSEGCSDGSKPLAASGGKVRLQAGLKSAAIKTALSGLKDAKVLSFDTMNNAFGNFTQEADWTKFFNRIRGYMSIWCCVAAHPGHIHYDPWFDIPHNDKFNRFWEKWEPKCGP</sequence>
<keyword evidence="3" id="KW-1133">Transmembrane helix</keyword>
<dbReference type="GO" id="GO:0005794">
    <property type="term" value="C:Golgi apparatus"/>
    <property type="evidence" value="ECO:0007669"/>
    <property type="project" value="TreeGrafter"/>
</dbReference>
<proteinExistence type="inferred from homology"/>
<dbReference type="PANTHER" id="PTHR46936">
    <property type="entry name" value="ARABINOSYLTRANSFERASE XEG113"/>
    <property type="match status" value="1"/>
</dbReference>
<dbReference type="AlphaFoldDB" id="A0A7S0RJ27"/>
<accession>A0A7S0RJ27</accession>
<keyword evidence="3" id="KW-0812">Transmembrane</keyword>
<comment type="similarity">
    <text evidence="1">Belongs to the glycosyltransferase 77 family.</text>
</comment>
<dbReference type="InterPro" id="IPR053250">
    <property type="entry name" value="Glycosyltransferase_77"/>
</dbReference>
<evidence type="ECO:0000256" key="3">
    <source>
        <dbReference type="SAM" id="Phobius"/>
    </source>
</evidence>
<feature type="transmembrane region" description="Helical" evidence="3">
    <location>
        <begin position="15"/>
        <end position="35"/>
    </location>
</feature>
<reference evidence="5" key="1">
    <citation type="submission" date="2021-01" db="EMBL/GenBank/DDBJ databases">
        <authorList>
            <person name="Corre E."/>
            <person name="Pelletier E."/>
            <person name="Niang G."/>
            <person name="Scheremetjew M."/>
            <person name="Finn R."/>
            <person name="Kale V."/>
            <person name="Holt S."/>
            <person name="Cochrane G."/>
            <person name="Meng A."/>
            <person name="Brown T."/>
            <person name="Cohen L."/>
        </authorList>
    </citation>
    <scope>NUCLEOTIDE SEQUENCE</scope>
    <source>
        <strain evidence="5">SAG 11-49</strain>
    </source>
</reference>
<dbReference type="Pfam" id="PF03407">
    <property type="entry name" value="Nucleotid_trans"/>
    <property type="match status" value="1"/>
</dbReference>
<evidence type="ECO:0000259" key="4">
    <source>
        <dbReference type="Pfam" id="PF03407"/>
    </source>
</evidence>
<dbReference type="Gene3D" id="3.90.550.10">
    <property type="entry name" value="Spore Coat Polysaccharide Biosynthesis Protein SpsA, Chain A"/>
    <property type="match status" value="1"/>
</dbReference>
<gene>
    <name evidence="5" type="ORF">CLEI1391_LOCUS8693</name>
</gene>
<dbReference type="InterPro" id="IPR029044">
    <property type="entry name" value="Nucleotide-diphossugar_trans"/>
</dbReference>
<protein>
    <recommendedName>
        <fullName evidence="4">Nucleotide-diphospho-sugar transferase domain-containing protein</fullName>
    </recommendedName>
</protein>
<dbReference type="InterPro" id="IPR005069">
    <property type="entry name" value="Nucl-diP-sugar_transferase"/>
</dbReference>
<dbReference type="PANTHER" id="PTHR46936:SF1">
    <property type="entry name" value="ARABINOSYLTRANSFERASE XEG113"/>
    <property type="match status" value="1"/>
</dbReference>